<proteinExistence type="predicted"/>
<protein>
    <submittedName>
        <fullName evidence="1">Uncharacterized protein</fullName>
    </submittedName>
</protein>
<dbReference type="Proteomes" id="UP000424673">
    <property type="component" value="Plasmid unnamed2"/>
</dbReference>
<reference evidence="1 2" key="1">
    <citation type="journal article" date="2021" name="AMB Express">
        <title>Isolation and characterisation of Methylocystis spp. for poly-3-hydroxybutyrate production using waste methane feedstocks.</title>
        <authorList>
            <person name="Rumah B.L."/>
            <person name="Stead C.E."/>
            <person name="Claxton Stevens B.H."/>
            <person name="Minton N.P."/>
            <person name="Grosse-Honebrink A."/>
            <person name="Zhang Y."/>
        </authorList>
    </citation>
    <scope>NUCLEOTIDE SEQUENCE [LARGE SCALE GENOMIC DNA]</scope>
    <source>
        <strain evidence="1 2">BRCS1</strain>
    </source>
</reference>
<accession>A0ABX6EP06</accession>
<evidence type="ECO:0000313" key="2">
    <source>
        <dbReference type="Proteomes" id="UP000424673"/>
    </source>
</evidence>
<geneLocation type="plasmid" evidence="1 2">
    <name>unnamed2</name>
</geneLocation>
<sequence>MGLAGLVLGLGLTSAFSYPLYGSPFYGVPYPLYGSDVPLAYAPPPYVYGVGPVYGYGYESVAYDYAPVTAVSYGVPLW</sequence>
<dbReference type="EMBL" id="CP044330">
    <property type="protein sequence ID" value="QGM95994.1"/>
    <property type="molecule type" value="Genomic_DNA"/>
</dbReference>
<keyword evidence="2" id="KW-1185">Reference proteome</keyword>
<organism evidence="1 2">
    <name type="scientific">Methylocystis rosea</name>
    <dbReference type="NCBI Taxonomy" id="173366"/>
    <lineage>
        <taxon>Bacteria</taxon>
        <taxon>Pseudomonadati</taxon>
        <taxon>Pseudomonadota</taxon>
        <taxon>Alphaproteobacteria</taxon>
        <taxon>Hyphomicrobiales</taxon>
        <taxon>Methylocystaceae</taxon>
        <taxon>Methylocystis</taxon>
    </lineage>
</organism>
<gene>
    <name evidence="1" type="ORF">F7D13_18135</name>
</gene>
<keyword evidence="1" id="KW-0614">Plasmid</keyword>
<name>A0ABX6EP06_9HYPH</name>
<evidence type="ECO:0000313" key="1">
    <source>
        <dbReference type="EMBL" id="QGM95994.1"/>
    </source>
</evidence>